<dbReference type="PANTHER" id="PTHR35290">
    <property type="entry name" value="PROTEIN CASPARIAN STRIP INTEGRITY FACTOR 1-RELATED"/>
    <property type="match status" value="1"/>
</dbReference>
<dbReference type="PANTHER" id="PTHR35290:SF2">
    <property type="entry name" value="PROTEIN CASPARIAN STRIP INTEGRITY FACTOR 1"/>
    <property type="match status" value="1"/>
</dbReference>
<dbReference type="PROSITE" id="PS51257">
    <property type="entry name" value="PROKAR_LIPOPROTEIN"/>
    <property type="match status" value="1"/>
</dbReference>
<dbReference type="Proteomes" id="UP000230069">
    <property type="component" value="Unassembled WGS sequence"/>
</dbReference>
<name>A0A2G5EJA8_AQUCA</name>
<evidence type="ECO:0000256" key="1">
    <source>
        <dbReference type="SAM" id="MobiDB-lite"/>
    </source>
</evidence>
<reference evidence="3 4" key="1">
    <citation type="submission" date="2017-09" db="EMBL/GenBank/DDBJ databases">
        <title>WGS assembly of Aquilegia coerulea Goldsmith.</title>
        <authorList>
            <person name="Hodges S."/>
            <person name="Kramer E."/>
            <person name="Nordborg M."/>
            <person name="Tomkins J."/>
            <person name="Borevitz J."/>
            <person name="Derieg N."/>
            <person name="Yan J."/>
            <person name="Mihaltcheva S."/>
            <person name="Hayes R.D."/>
            <person name="Rokhsar D."/>
        </authorList>
    </citation>
    <scope>NUCLEOTIDE SEQUENCE [LARGE SCALE GENOMIC DNA]</scope>
    <source>
        <strain evidence="4">cv. Goldsmith</strain>
    </source>
</reference>
<evidence type="ECO:0000256" key="2">
    <source>
        <dbReference type="SAM" id="SignalP"/>
    </source>
</evidence>
<organism evidence="3 4">
    <name type="scientific">Aquilegia coerulea</name>
    <name type="common">Rocky mountain columbine</name>
    <dbReference type="NCBI Taxonomy" id="218851"/>
    <lineage>
        <taxon>Eukaryota</taxon>
        <taxon>Viridiplantae</taxon>
        <taxon>Streptophyta</taxon>
        <taxon>Embryophyta</taxon>
        <taxon>Tracheophyta</taxon>
        <taxon>Spermatophyta</taxon>
        <taxon>Magnoliopsida</taxon>
        <taxon>Ranunculales</taxon>
        <taxon>Ranunculaceae</taxon>
        <taxon>Thalictroideae</taxon>
        <taxon>Aquilegia</taxon>
    </lineage>
</organism>
<keyword evidence="4" id="KW-1185">Reference proteome</keyword>
<gene>
    <name evidence="3" type="ORF">AQUCO_00700284v1</name>
</gene>
<feature type="chain" id="PRO_5013875487" evidence="2">
    <location>
        <begin position="30"/>
        <end position="95"/>
    </location>
</feature>
<evidence type="ECO:0000313" key="4">
    <source>
        <dbReference type="Proteomes" id="UP000230069"/>
    </source>
</evidence>
<keyword evidence="2" id="KW-0732">Signal</keyword>
<feature type="signal peptide" evidence="2">
    <location>
        <begin position="1"/>
        <end position="29"/>
    </location>
</feature>
<evidence type="ECO:0000313" key="3">
    <source>
        <dbReference type="EMBL" id="PIA55852.1"/>
    </source>
</evidence>
<dbReference type="FunCoup" id="A0A2G5EJA8">
    <property type="interactions" value="38"/>
</dbReference>
<dbReference type="EMBL" id="KZ305024">
    <property type="protein sequence ID" value="PIA55852.1"/>
    <property type="molecule type" value="Genomic_DNA"/>
</dbReference>
<feature type="region of interest" description="Disordered" evidence="1">
    <location>
        <begin position="74"/>
        <end position="95"/>
    </location>
</feature>
<proteinExistence type="predicted"/>
<dbReference type="InParanoid" id="A0A2G5EJA8"/>
<accession>A0A2G5EJA8</accession>
<dbReference type="AlphaFoldDB" id="A0A2G5EJA8"/>
<protein>
    <submittedName>
        <fullName evidence="3">Uncharacterized protein</fullName>
    </submittedName>
</protein>
<sequence length="95" mass="10721">MLSMGFKLLMKISLLLLVISASLLSVSCAGRQRIFTEKPLMEMSATQQEVARENLHHDTASDVHERLLRAYNTKDYGTYDPTPTLSKPPFKLIPN</sequence>
<dbReference type="InterPro" id="IPR038974">
    <property type="entry name" value="CIF1/2"/>
</dbReference>
<dbReference type="OrthoDB" id="1936508at2759"/>